<dbReference type="AlphaFoldDB" id="A0A699JKG5"/>
<reference evidence="1" key="1">
    <citation type="journal article" date="2019" name="Sci. Rep.">
        <title>Draft genome of Tanacetum cinerariifolium, the natural source of mosquito coil.</title>
        <authorList>
            <person name="Yamashiro T."/>
            <person name="Shiraishi A."/>
            <person name="Satake H."/>
            <person name="Nakayama K."/>
        </authorList>
    </citation>
    <scope>NUCLEOTIDE SEQUENCE</scope>
</reference>
<organism evidence="1">
    <name type="scientific">Tanacetum cinerariifolium</name>
    <name type="common">Dalmatian daisy</name>
    <name type="synonym">Chrysanthemum cinerariifolium</name>
    <dbReference type="NCBI Taxonomy" id="118510"/>
    <lineage>
        <taxon>Eukaryota</taxon>
        <taxon>Viridiplantae</taxon>
        <taxon>Streptophyta</taxon>
        <taxon>Embryophyta</taxon>
        <taxon>Tracheophyta</taxon>
        <taxon>Spermatophyta</taxon>
        <taxon>Magnoliopsida</taxon>
        <taxon>eudicotyledons</taxon>
        <taxon>Gunneridae</taxon>
        <taxon>Pentapetalae</taxon>
        <taxon>asterids</taxon>
        <taxon>campanulids</taxon>
        <taxon>Asterales</taxon>
        <taxon>Asteraceae</taxon>
        <taxon>Asteroideae</taxon>
        <taxon>Anthemideae</taxon>
        <taxon>Anthemidinae</taxon>
        <taxon>Tanacetum</taxon>
    </lineage>
</organism>
<sequence>MEDCASWDLTTEAHGRSGEGEEWIWCGAGVQDDVLGMKGVQGILAGKGVRELTYLGLKLYDFGISLGFDFDLWARKVPELGFLIF</sequence>
<dbReference type="EMBL" id="BKCJ010418144">
    <property type="protein sequence ID" value="GFA40436.1"/>
    <property type="molecule type" value="Genomic_DNA"/>
</dbReference>
<name>A0A699JKG5_TANCI</name>
<accession>A0A699JKG5</accession>
<evidence type="ECO:0000313" key="1">
    <source>
        <dbReference type="EMBL" id="GFA40436.1"/>
    </source>
</evidence>
<gene>
    <name evidence="1" type="ORF">Tci_612408</name>
</gene>
<proteinExistence type="predicted"/>
<protein>
    <submittedName>
        <fullName evidence="1">Uncharacterized protein</fullName>
    </submittedName>
</protein>
<comment type="caution">
    <text evidence="1">The sequence shown here is derived from an EMBL/GenBank/DDBJ whole genome shotgun (WGS) entry which is preliminary data.</text>
</comment>